<name>X1HSU8_9ZZZZ</name>
<feature type="non-terminal residue" evidence="1">
    <location>
        <position position="1"/>
    </location>
</feature>
<proteinExistence type="predicted"/>
<reference evidence="1" key="1">
    <citation type="journal article" date="2014" name="Front. Microbiol.">
        <title>High frequency of phylogenetically diverse reductive dehalogenase-homologous genes in deep subseafloor sedimentary metagenomes.</title>
        <authorList>
            <person name="Kawai M."/>
            <person name="Futagami T."/>
            <person name="Toyoda A."/>
            <person name="Takaki Y."/>
            <person name="Nishi S."/>
            <person name="Hori S."/>
            <person name="Arai W."/>
            <person name="Tsubouchi T."/>
            <person name="Morono Y."/>
            <person name="Uchiyama I."/>
            <person name="Ito T."/>
            <person name="Fujiyama A."/>
            <person name="Inagaki F."/>
            <person name="Takami H."/>
        </authorList>
    </citation>
    <scope>NUCLEOTIDE SEQUENCE</scope>
    <source>
        <strain evidence="1">Expedition CK06-06</strain>
    </source>
</reference>
<sequence>DPAFGHCVDGLIRLDLHSLRAAKRSRYLEAA</sequence>
<dbReference type="EMBL" id="BARU01015944">
    <property type="protein sequence ID" value="GAH56914.1"/>
    <property type="molecule type" value="Genomic_DNA"/>
</dbReference>
<comment type="caution">
    <text evidence="1">The sequence shown here is derived from an EMBL/GenBank/DDBJ whole genome shotgun (WGS) entry which is preliminary data.</text>
</comment>
<protein>
    <submittedName>
        <fullName evidence="1">Uncharacterized protein</fullName>
    </submittedName>
</protein>
<evidence type="ECO:0000313" key="1">
    <source>
        <dbReference type="EMBL" id="GAH56914.1"/>
    </source>
</evidence>
<gene>
    <name evidence="1" type="ORF">S03H2_27006</name>
</gene>
<dbReference type="AlphaFoldDB" id="X1HSU8"/>
<accession>X1HSU8</accession>
<organism evidence="1">
    <name type="scientific">marine sediment metagenome</name>
    <dbReference type="NCBI Taxonomy" id="412755"/>
    <lineage>
        <taxon>unclassified sequences</taxon>
        <taxon>metagenomes</taxon>
        <taxon>ecological metagenomes</taxon>
    </lineage>
</organism>